<evidence type="ECO:0000313" key="3">
    <source>
        <dbReference type="Proteomes" id="UP000439994"/>
    </source>
</evidence>
<dbReference type="PANTHER" id="PTHR33505:SF4">
    <property type="entry name" value="PROTEIN PREY, MITOCHONDRIAL"/>
    <property type="match status" value="1"/>
</dbReference>
<evidence type="ECO:0000313" key="2">
    <source>
        <dbReference type="EMBL" id="MUH71694.1"/>
    </source>
</evidence>
<comment type="caution">
    <text evidence="2">The sequence shown here is derived from an EMBL/GenBank/DDBJ whole genome shotgun (WGS) entry which is preliminary data.</text>
</comment>
<dbReference type="InterPro" id="IPR005651">
    <property type="entry name" value="Trm112-like"/>
</dbReference>
<dbReference type="Pfam" id="PF03966">
    <property type="entry name" value="Trm112p"/>
    <property type="match status" value="1"/>
</dbReference>
<keyword evidence="3" id="KW-1185">Reference proteome</keyword>
<dbReference type="Proteomes" id="UP000439994">
    <property type="component" value="Unassembled WGS sequence"/>
</dbReference>
<dbReference type="PANTHER" id="PTHR33505">
    <property type="entry name" value="ZGC:162634"/>
    <property type="match status" value="1"/>
</dbReference>
<dbReference type="OrthoDB" id="9812205at2"/>
<evidence type="ECO:0000256" key="1">
    <source>
        <dbReference type="HAMAP-Rule" id="MF_01187"/>
    </source>
</evidence>
<dbReference type="SUPFAM" id="SSF158997">
    <property type="entry name" value="Trm112p-like"/>
    <property type="match status" value="1"/>
</dbReference>
<accession>A0A6N8F6D0</accession>
<organism evidence="2 3">
    <name type="scientific">Psychrosphaera haliotis</name>
    <dbReference type="NCBI Taxonomy" id="555083"/>
    <lineage>
        <taxon>Bacteria</taxon>
        <taxon>Pseudomonadati</taxon>
        <taxon>Pseudomonadota</taxon>
        <taxon>Gammaproteobacteria</taxon>
        <taxon>Alteromonadales</taxon>
        <taxon>Pseudoalteromonadaceae</taxon>
        <taxon>Psychrosphaera</taxon>
    </lineage>
</organism>
<dbReference type="Gene3D" id="2.20.25.10">
    <property type="match status" value="1"/>
</dbReference>
<gene>
    <name evidence="2" type="ORF">GNP35_03840</name>
</gene>
<dbReference type="RefSeq" id="WP_155694695.1">
    <property type="nucleotide sequence ID" value="NZ_WOCD01000002.1"/>
</dbReference>
<reference evidence="2 3" key="1">
    <citation type="submission" date="2019-11" db="EMBL/GenBank/DDBJ databases">
        <title>P. haliotis isolates from Z. marina roots.</title>
        <authorList>
            <person name="Cohen M."/>
            <person name="Jospin G."/>
            <person name="Eisen J.A."/>
            <person name="Coil D.A."/>
        </authorList>
    </citation>
    <scope>NUCLEOTIDE SEQUENCE [LARGE SCALE GENOMIC DNA]</scope>
    <source>
        <strain evidence="2 3">UCD-MCMsp1aY</strain>
    </source>
</reference>
<dbReference type="EMBL" id="WOCD01000002">
    <property type="protein sequence ID" value="MUH71694.1"/>
    <property type="molecule type" value="Genomic_DNA"/>
</dbReference>
<comment type="similarity">
    <text evidence="1">Belongs to the UPF0434 family.</text>
</comment>
<dbReference type="GO" id="GO:0005829">
    <property type="term" value="C:cytosol"/>
    <property type="evidence" value="ECO:0007669"/>
    <property type="project" value="TreeGrafter"/>
</dbReference>
<dbReference type="FunFam" id="2.20.25.10:FF:000002">
    <property type="entry name" value="UPF0434 protein YcaR"/>
    <property type="match status" value="1"/>
</dbReference>
<proteinExistence type="inferred from homology"/>
<protein>
    <recommendedName>
        <fullName evidence="1">UPF0434 protein GNP35_03840</fullName>
    </recommendedName>
</protein>
<dbReference type="HAMAP" id="MF_01187">
    <property type="entry name" value="UPF0434"/>
    <property type="match status" value="1"/>
</dbReference>
<sequence length="64" mass="7317">MAFDTKLLNIIACPICKSKLHYAKDSNELICKVDRIAYAINEDIPVMLEGEARQLSSEEIEQYK</sequence>
<name>A0A6N8F6D0_9GAMM</name>
<dbReference type="AlphaFoldDB" id="A0A6N8F6D0"/>